<dbReference type="InterPro" id="IPR011006">
    <property type="entry name" value="CheY-like_superfamily"/>
</dbReference>
<dbReference type="PANTHER" id="PTHR43228:SF1">
    <property type="entry name" value="TWO-COMPONENT RESPONSE REGULATOR ARR22"/>
    <property type="match status" value="1"/>
</dbReference>
<dbReference type="EMBL" id="MSCH01000003">
    <property type="protein sequence ID" value="PQJ53839.1"/>
    <property type="molecule type" value="Genomic_DNA"/>
</dbReference>
<evidence type="ECO:0000259" key="2">
    <source>
        <dbReference type="PROSITE" id="PS50110"/>
    </source>
</evidence>
<dbReference type="InterPro" id="IPR001789">
    <property type="entry name" value="Sig_transdc_resp-reg_receiver"/>
</dbReference>
<reference evidence="3 4" key="1">
    <citation type="submission" date="2016-12" db="EMBL/GenBank/DDBJ databases">
        <title>Diversity of luminous bacteria.</title>
        <authorList>
            <person name="Yoshizawa S."/>
            <person name="Kogure K."/>
        </authorList>
    </citation>
    <scope>NUCLEOTIDE SEQUENCE [LARGE SCALE GENOMIC DNA]</scope>
    <source>
        <strain evidence="3 4">SA4-48</strain>
    </source>
</reference>
<protein>
    <submittedName>
        <fullName evidence="3">Two-component system response regulator</fullName>
    </submittedName>
</protein>
<feature type="domain" description="Response regulatory" evidence="2">
    <location>
        <begin position="8"/>
        <end position="123"/>
    </location>
</feature>
<comment type="caution">
    <text evidence="3">The sequence shown here is derived from an EMBL/GenBank/DDBJ whole genome shotgun (WGS) entry which is preliminary data.</text>
</comment>
<dbReference type="SUPFAM" id="SSF52172">
    <property type="entry name" value="CheY-like"/>
    <property type="match status" value="1"/>
</dbReference>
<dbReference type="RefSeq" id="WP_105052337.1">
    <property type="nucleotide sequence ID" value="NZ_BMYG01000002.1"/>
</dbReference>
<evidence type="ECO:0000313" key="3">
    <source>
        <dbReference type="EMBL" id="PQJ53839.1"/>
    </source>
</evidence>
<dbReference type="SMART" id="SM00448">
    <property type="entry name" value="REC"/>
    <property type="match status" value="1"/>
</dbReference>
<evidence type="ECO:0000313" key="4">
    <source>
        <dbReference type="Proteomes" id="UP000239007"/>
    </source>
</evidence>
<feature type="modified residue" description="4-aspartylphosphate" evidence="1">
    <location>
        <position position="58"/>
    </location>
</feature>
<dbReference type="PROSITE" id="PS50110">
    <property type="entry name" value="RESPONSE_REGULATORY"/>
    <property type="match status" value="1"/>
</dbReference>
<dbReference type="OrthoDB" id="5637927at2"/>
<keyword evidence="4" id="KW-1185">Reference proteome</keyword>
<proteinExistence type="predicted"/>
<name>A0A2S7UVP5_9GAMM</name>
<dbReference type="PANTHER" id="PTHR43228">
    <property type="entry name" value="TWO-COMPONENT RESPONSE REGULATOR"/>
    <property type="match status" value="1"/>
</dbReference>
<organism evidence="3 4">
    <name type="scientific">Psychrosphaera saromensis</name>
    <dbReference type="NCBI Taxonomy" id="716813"/>
    <lineage>
        <taxon>Bacteria</taxon>
        <taxon>Pseudomonadati</taxon>
        <taxon>Pseudomonadota</taxon>
        <taxon>Gammaproteobacteria</taxon>
        <taxon>Alteromonadales</taxon>
        <taxon>Pseudoalteromonadaceae</taxon>
        <taxon>Psychrosphaera</taxon>
    </lineage>
</organism>
<dbReference type="CDD" id="cd00156">
    <property type="entry name" value="REC"/>
    <property type="match status" value="1"/>
</dbReference>
<evidence type="ECO:0000256" key="1">
    <source>
        <dbReference type="PROSITE-ProRule" id="PRU00169"/>
    </source>
</evidence>
<dbReference type="Gene3D" id="3.40.50.2300">
    <property type="match status" value="1"/>
</dbReference>
<accession>A0A2S7UVP5</accession>
<dbReference type="InterPro" id="IPR052048">
    <property type="entry name" value="ST_Response_Regulator"/>
</dbReference>
<keyword evidence="1" id="KW-0597">Phosphoprotein</keyword>
<dbReference type="AlphaFoldDB" id="A0A2S7UVP5"/>
<sequence length="124" mass="13608">MSNLSSLSYLIVDDVSSVRAFLKQTLLHMEASEIYEASCGAEAIESFKQNIPDVVFLDIELPDADGQELLKQIRSIKSNAFVVMVSAHSNVDNVKYSLSHGAAGFIVKPFSPKKISTILKKFQG</sequence>
<dbReference type="Pfam" id="PF00072">
    <property type="entry name" value="Response_reg"/>
    <property type="match status" value="1"/>
</dbReference>
<dbReference type="GO" id="GO:0000160">
    <property type="term" value="P:phosphorelay signal transduction system"/>
    <property type="evidence" value="ECO:0007669"/>
    <property type="project" value="InterPro"/>
</dbReference>
<dbReference type="Proteomes" id="UP000239007">
    <property type="component" value="Unassembled WGS sequence"/>
</dbReference>
<gene>
    <name evidence="3" type="ORF">BTO11_09285</name>
</gene>